<dbReference type="AlphaFoldDB" id="A0A0R2NJV1"/>
<evidence type="ECO:0000256" key="1">
    <source>
        <dbReference type="SAM" id="Phobius"/>
    </source>
</evidence>
<organism evidence="2 3">
    <name type="scientific">Pediococcus argentinicus</name>
    <dbReference type="NCBI Taxonomy" id="480391"/>
    <lineage>
        <taxon>Bacteria</taxon>
        <taxon>Bacillati</taxon>
        <taxon>Bacillota</taxon>
        <taxon>Bacilli</taxon>
        <taxon>Lactobacillales</taxon>
        <taxon>Lactobacillaceae</taxon>
        <taxon>Pediococcus</taxon>
    </lineage>
</organism>
<accession>A0A0R2NJV1</accession>
<feature type="transmembrane region" description="Helical" evidence="1">
    <location>
        <begin position="5"/>
        <end position="20"/>
    </location>
</feature>
<reference evidence="2 3" key="1">
    <citation type="journal article" date="2015" name="Genome Announc.">
        <title>Expanding the biotechnology potential of lactobacilli through comparative genomics of 213 strains and associated genera.</title>
        <authorList>
            <person name="Sun Z."/>
            <person name="Harris H.M."/>
            <person name="McCann A."/>
            <person name="Guo C."/>
            <person name="Argimon S."/>
            <person name="Zhang W."/>
            <person name="Yang X."/>
            <person name="Jeffery I.B."/>
            <person name="Cooney J.C."/>
            <person name="Kagawa T.F."/>
            <person name="Liu W."/>
            <person name="Song Y."/>
            <person name="Salvetti E."/>
            <person name="Wrobel A."/>
            <person name="Rasinkangas P."/>
            <person name="Parkhill J."/>
            <person name="Rea M.C."/>
            <person name="O'Sullivan O."/>
            <person name="Ritari J."/>
            <person name="Douillard F.P."/>
            <person name="Paul Ross R."/>
            <person name="Yang R."/>
            <person name="Briner A.E."/>
            <person name="Felis G.E."/>
            <person name="de Vos W.M."/>
            <person name="Barrangou R."/>
            <person name="Klaenhammer T.R."/>
            <person name="Caufield P.W."/>
            <person name="Cui Y."/>
            <person name="Zhang H."/>
            <person name="O'Toole P.W."/>
        </authorList>
    </citation>
    <scope>NUCLEOTIDE SEQUENCE [LARGE SCALE GENOMIC DNA]</scope>
    <source>
        <strain evidence="2 3">DSM 23026</strain>
    </source>
</reference>
<keyword evidence="1" id="KW-1133">Transmembrane helix</keyword>
<feature type="transmembrane region" description="Helical" evidence="1">
    <location>
        <begin position="26"/>
        <end position="47"/>
    </location>
</feature>
<keyword evidence="1" id="KW-0472">Membrane</keyword>
<proteinExistence type="predicted"/>
<dbReference type="PATRIC" id="fig|480391.4.peg.546"/>
<dbReference type="EMBL" id="JQCQ01000019">
    <property type="protein sequence ID" value="KRO24875.1"/>
    <property type="molecule type" value="Genomic_DNA"/>
</dbReference>
<keyword evidence="3" id="KW-1185">Reference proteome</keyword>
<evidence type="ECO:0000313" key="2">
    <source>
        <dbReference type="EMBL" id="KRO24875.1"/>
    </source>
</evidence>
<keyword evidence="1" id="KW-0812">Transmembrane</keyword>
<name>A0A0R2NJV1_9LACO</name>
<protein>
    <submittedName>
        <fullName evidence="2">Uncharacterized protein</fullName>
    </submittedName>
</protein>
<gene>
    <name evidence="2" type="ORF">IV88_GL000538</name>
</gene>
<dbReference type="RefSeq" id="WP_168388192.1">
    <property type="nucleotide sequence ID" value="NZ_BJZZ01000020.1"/>
</dbReference>
<comment type="caution">
    <text evidence="2">The sequence shown here is derived from an EMBL/GenBank/DDBJ whole genome shotgun (WGS) entry which is preliminary data.</text>
</comment>
<dbReference type="Proteomes" id="UP000051249">
    <property type="component" value="Unassembled WGS sequence"/>
</dbReference>
<sequence length="50" mass="5815">MTKYVIFGIEVVAFILWLIFGPHHLLWIMILGFVGIIAVSQLFHYLLNAR</sequence>
<evidence type="ECO:0000313" key="3">
    <source>
        <dbReference type="Proteomes" id="UP000051249"/>
    </source>
</evidence>